<gene>
    <name evidence="1" type="ORF">GAO09_12620</name>
</gene>
<reference evidence="1 2" key="1">
    <citation type="submission" date="2019-11" db="EMBL/GenBank/DDBJ databases">
        <title>Genome analysis of Rhizobacterium cereale a novel genus and species isolated from maize roots in North Spain.</title>
        <authorList>
            <person name="Menendez E."/>
            <person name="Flores-Felix J.D."/>
            <person name="Ramirez-Bahena M.-H."/>
            <person name="Igual J.M."/>
            <person name="Garcia-Fraile P."/>
            <person name="Peix A."/>
            <person name="Velazquez E."/>
        </authorList>
    </citation>
    <scope>NUCLEOTIDE SEQUENCE [LARGE SCALE GENOMIC DNA]</scope>
    <source>
        <strain evidence="1 2">RZME27</strain>
    </source>
</reference>
<name>A0A6A8A817_9HYPH</name>
<comment type="caution">
    <text evidence="1">The sequence shown here is derived from an EMBL/GenBank/DDBJ whole genome shotgun (WGS) entry which is preliminary data.</text>
</comment>
<dbReference type="EMBL" id="WIXI01000042">
    <property type="protein sequence ID" value="MQY46874.1"/>
    <property type="molecule type" value="Genomic_DNA"/>
</dbReference>
<keyword evidence="2" id="KW-1185">Reference proteome</keyword>
<dbReference type="AlphaFoldDB" id="A0A6A8A817"/>
<organism evidence="1 2">
    <name type="scientific">Endobacterium cereale</name>
    <dbReference type="NCBI Taxonomy" id="2663029"/>
    <lineage>
        <taxon>Bacteria</taxon>
        <taxon>Pseudomonadati</taxon>
        <taxon>Pseudomonadota</taxon>
        <taxon>Alphaproteobacteria</taxon>
        <taxon>Hyphomicrobiales</taxon>
        <taxon>Rhizobiaceae</taxon>
        <taxon>Endobacterium</taxon>
    </lineage>
</organism>
<proteinExistence type="predicted"/>
<evidence type="ECO:0000313" key="2">
    <source>
        <dbReference type="Proteomes" id="UP000435138"/>
    </source>
</evidence>
<evidence type="ECO:0000313" key="1">
    <source>
        <dbReference type="EMBL" id="MQY46874.1"/>
    </source>
</evidence>
<accession>A0A6A8A817</accession>
<dbReference type="Proteomes" id="UP000435138">
    <property type="component" value="Unassembled WGS sequence"/>
</dbReference>
<protein>
    <submittedName>
        <fullName evidence="1">Acetyl-CoA carboxylase</fullName>
    </submittedName>
</protein>
<dbReference type="RefSeq" id="WP_153354354.1">
    <property type="nucleotide sequence ID" value="NZ_JAYKOO010000010.1"/>
</dbReference>
<sequence length="137" mass="14235">MSKPDFSDPAIVERLTAALEAAGVDGIEITRPDQSLLIRLSGSANAAVRQLLARRTDAEGVLVVVKAPMAGVFWPTDLSRTSGPATSAASDMIGLLQVGPILLPVAAGPSQRLRRHLVETGTVVGFGDPIAEVEPEA</sequence>